<dbReference type="InterPro" id="IPR046960">
    <property type="entry name" value="PPR_At4g14850-like_plant"/>
</dbReference>
<dbReference type="PANTHER" id="PTHR47926:SF386">
    <property type="entry name" value="PENTATRICOPEPTIDE REPEAT-CONTAINING PROTEIN"/>
    <property type="match status" value="1"/>
</dbReference>
<accession>A0A540K3A5</accession>
<feature type="transmembrane region" description="Helical" evidence="1">
    <location>
        <begin position="48"/>
        <end position="66"/>
    </location>
</feature>
<keyword evidence="1" id="KW-1133">Transmembrane helix</keyword>
<name>A0A540K3A5_MALBA</name>
<dbReference type="GO" id="GO:0009451">
    <property type="term" value="P:RNA modification"/>
    <property type="evidence" value="ECO:0007669"/>
    <property type="project" value="InterPro"/>
</dbReference>
<dbReference type="Proteomes" id="UP000315295">
    <property type="component" value="Unassembled WGS sequence"/>
</dbReference>
<feature type="transmembrane region" description="Helical" evidence="1">
    <location>
        <begin position="7"/>
        <end position="28"/>
    </location>
</feature>
<protein>
    <submittedName>
        <fullName evidence="2">Uncharacterized protein</fullName>
    </submittedName>
</protein>
<dbReference type="PANTHER" id="PTHR47926">
    <property type="entry name" value="PENTATRICOPEPTIDE REPEAT-CONTAINING PROTEIN"/>
    <property type="match status" value="1"/>
</dbReference>
<evidence type="ECO:0000313" key="2">
    <source>
        <dbReference type="EMBL" id="TQD68728.1"/>
    </source>
</evidence>
<sequence length="107" mass="12393">MGRIWRLWSYLELVTIPSLLPAWGNIAALMHGKAVHCLALRRGISNNVYVGSALIDMFAICGKIHLSRLSFDKMHAGKLSEALFHQLYLHTVRMQPERFNRRRMELF</sequence>
<keyword evidence="3" id="KW-1185">Reference proteome</keyword>
<dbReference type="STRING" id="106549.A0A540K3A5"/>
<dbReference type="AlphaFoldDB" id="A0A540K3A5"/>
<evidence type="ECO:0000256" key="1">
    <source>
        <dbReference type="SAM" id="Phobius"/>
    </source>
</evidence>
<gene>
    <name evidence="2" type="ORF">C1H46_045739</name>
</gene>
<comment type="caution">
    <text evidence="2">The sequence shown here is derived from an EMBL/GenBank/DDBJ whole genome shotgun (WGS) entry which is preliminary data.</text>
</comment>
<evidence type="ECO:0000313" key="3">
    <source>
        <dbReference type="Proteomes" id="UP000315295"/>
    </source>
</evidence>
<keyword evidence="1" id="KW-0812">Transmembrane</keyword>
<reference evidence="2 3" key="1">
    <citation type="journal article" date="2019" name="G3 (Bethesda)">
        <title>Sequencing of a Wild Apple (Malus baccata) Genome Unravels the Differences Between Cultivated and Wild Apple Species Regarding Disease Resistance and Cold Tolerance.</title>
        <authorList>
            <person name="Chen X."/>
        </authorList>
    </citation>
    <scope>NUCLEOTIDE SEQUENCE [LARGE SCALE GENOMIC DNA]</scope>
    <source>
        <strain evidence="3">cv. Shandingzi</strain>
        <tissue evidence="2">Leaves</tissue>
    </source>
</reference>
<keyword evidence="1" id="KW-0472">Membrane</keyword>
<proteinExistence type="predicted"/>
<dbReference type="GO" id="GO:0003723">
    <property type="term" value="F:RNA binding"/>
    <property type="evidence" value="ECO:0007669"/>
    <property type="project" value="InterPro"/>
</dbReference>
<dbReference type="EMBL" id="VIEB01010483">
    <property type="protein sequence ID" value="TQD68728.1"/>
    <property type="molecule type" value="Genomic_DNA"/>
</dbReference>
<organism evidence="2 3">
    <name type="scientific">Malus baccata</name>
    <name type="common">Siberian crab apple</name>
    <name type="synonym">Pyrus baccata</name>
    <dbReference type="NCBI Taxonomy" id="106549"/>
    <lineage>
        <taxon>Eukaryota</taxon>
        <taxon>Viridiplantae</taxon>
        <taxon>Streptophyta</taxon>
        <taxon>Embryophyta</taxon>
        <taxon>Tracheophyta</taxon>
        <taxon>Spermatophyta</taxon>
        <taxon>Magnoliopsida</taxon>
        <taxon>eudicotyledons</taxon>
        <taxon>Gunneridae</taxon>
        <taxon>Pentapetalae</taxon>
        <taxon>rosids</taxon>
        <taxon>fabids</taxon>
        <taxon>Rosales</taxon>
        <taxon>Rosaceae</taxon>
        <taxon>Amygdaloideae</taxon>
        <taxon>Maleae</taxon>
        <taxon>Malus</taxon>
    </lineage>
</organism>